<evidence type="ECO:0000313" key="1">
    <source>
        <dbReference type="EMBL" id="MUM71308.1"/>
    </source>
</evidence>
<protein>
    <submittedName>
        <fullName evidence="2">Phage major capsid protein, P2 family</fullName>
    </submittedName>
</protein>
<dbReference type="Proteomes" id="UP000514754">
    <property type="component" value="Chromosome"/>
</dbReference>
<accession>A0A0K3DLL3</accession>
<organism evidence="2 4">
    <name type="scientific">Escherichia coli</name>
    <dbReference type="NCBI Taxonomy" id="562"/>
    <lineage>
        <taxon>Bacteria</taxon>
        <taxon>Pseudomonadati</taxon>
        <taxon>Pseudomonadota</taxon>
        <taxon>Gammaproteobacteria</taxon>
        <taxon>Enterobacterales</taxon>
        <taxon>Enterobacteriaceae</taxon>
        <taxon>Escherichia</taxon>
    </lineage>
</organism>
<name>A0A0K3DLL3_ECOLX</name>
<gene>
    <name evidence="1" type="ORF">GNZ05_03905</name>
    <name evidence="2" type="ORF">HVW43_24835</name>
</gene>
<dbReference type="NCBIfam" id="TIGR01551">
    <property type="entry name" value="major_capsid_P2"/>
    <property type="match status" value="1"/>
</dbReference>
<evidence type="ECO:0000313" key="2">
    <source>
        <dbReference type="EMBL" id="QMO43322.1"/>
    </source>
</evidence>
<dbReference type="RefSeq" id="WP_001057495.1">
    <property type="nucleotide sequence ID" value="NZ_BDRI01000009.1"/>
</dbReference>
<sequence length="337" mass="37233">MNMTPEAQKLVNQYISELQKTFSDCGKSSDRFFSLTEPRSIALRKALLESTEFLSFITCMDVPHPQGQVVTVGESTLRTGRVKSGRFAKGSGIKGNEFKLVETDSCCVITWEQLAIWANAGSPQEFFNLMNSAAVTNFALDMLRIGFNGKTAAENSDPESHPNGEDVNIGWHEIAKKWGEQPGNTSRILTDAVTLGEGGDYVGLDAMASDLIRTYIPAQYHNDPRLTVLVGADLVAAEELRLYNKEDKPTEKVAAQLLTKNIAGRKAIIPPFMPGKRMVVTMLPNLQILTLKGSRRRKAEDVGDRKQFENSYWRYEGYALGDPDLYAAVDESAVTIA</sequence>
<evidence type="ECO:0000313" key="4">
    <source>
        <dbReference type="Proteomes" id="UP000514754"/>
    </source>
</evidence>
<proteinExistence type="predicted"/>
<dbReference type="AlphaFoldDB" id="A0A0K3DLL3"/>
<dbReference type="EMBL" id="CP057906">
    <property type="protein sequence ID" value="QMO43322.1"/>
    <property type="molecule type" value="Genomic_DNA"/>
</dbReference>
<reference evidence="1 3" key="1">
    <citation type="submission" date="2019-11" db="EMBL/GenBank/DDBJ databases">
        <title>Whole genome sequence analysis of environmental Escherichia coli from the feces of straw-necked ibis (Threskiornis spinicollis) nesting on inland wetlands.</title>
        <authorList>
            <person name="Wyrsch E.R."/>
            <person name="Roy Chowdhury P."/>
            <person name="Wallis L."/>
            <person name="Cummins M.L."/>
            <person name="Zingali T."/>
            <person name="Brandis K.J."/>
            <person name="Djordjevic S.P."/>
        </authorList>
    </citation>
    <scope>NUCLEOTIDE SEQUENCE [LARGE SCALE GENOMIC DNA]</scope>
    <source>
        <strain evidence="1 3">IBS12</strain>
    </source>
</reference>
<dbReference type="EMBL" id="WOET01000002">
    <property type="protein sequence ID" value="MUM71308.1"/>
    <property type="molecule type" value="Genomic_DNA"/>
</dbReference>
<dbReference type="InterPro" id="IPR006441">
    <property type="entry name" value="Phage_P2_GpN"/>
</dbReference>
<dbReference type="Proteomes" id="UP000490727">
    <property type="component" value="Unassembled WGS sequence"/>
</dbReference>
<evidence type="ECO:0000313" key="3">
    <source>
        <dbReference type="Proteomes" id="UP000490727"/>
    </source>
</evidence>
<reference evidence="2 4" key="2">
    <citation type="submission" date="2020-06" db="EMBL/GenBank/DDBJ databases">
        <title>REHAB project genomes.</title>
        <authorList>
            <person name="Shaw L.P."/>
        </authorList>
    </citation>
    <scope>NUCLEOTIDE SEQUENCE [LARGE SCALE GENOMIC DNA]</scope>
    <source>
        <strain evidence="2 4">RHB10-C12</strain>
    </source>
</reference>
<dbReference type="Pfam" id="PF05125">
    <property type="entry name" value="Phage_cap_P2"/>
    <property type="match status" value="1"/>
</dbReference>